<dbReference type="OrthoDB" id="7857012at2"/>
<dbReference type="InterPro" id="IPR029058">
    <property type="entry name" value="AB_hydrolase_fold"/>
</dbReference>
<reference evidence="1 2" key="1">
    <citation type="submission" date="2018-03" db="EMBL/GenBank/DDBJ databases">
        <title>Genomic Encyclopedia of Archaeal and Bacterial Type Strains, Phase II (KMG-II): from individual species to whole genera.</title>
        <authorList>
            <person name="Goeker M."/>
        </authorList>
    </citation>
    <scope>NUCLEOTIDE SEQUENCE [LARGE SCALE GENOMIC DNA]</scope>
    <source>
        <strain evidence="1 2">DSM 101533</strain>
    </source>
</reference>
<proteinExistence type="predicted"/>
<dbReference type="AlphaFoldDB" id="A0A2T0W2N1"/>
<sequence>MVQFSLEDAGKLAEASYNSINIVSPRVMRSCPHHDVQAHLLEGNILLLPGSNSVRDYLRYNLRPLLLGHKRLKLSDDSLAKGSSGTIWHQGFLAYAAVVADWLIKERVTPTFIIGHSLGAAAAQVLTKSYGVPGIGFAAPRPRHTRGPIKNGKMCLIINRQDDVVPNLPGAFHHVGQVTALLPNPKHRFLAHKMSHYRDIVEVGQITGRLPTHWAGS</sequence>
<dbReference type="RefSeq" id="WP_106354623.1">
    <property type="nucleotide sequence ID" value="NZ_PVTP01000002.1"/>
</dbReference>
<accession>A0A2T0W2N1</accession>
<evidence type="ECO:0008006" key="3">
    <source>
        <dbReference type="Google" id="ProtNLM"/>
    </source>
</evidence>
<organism evidence="1 2">
    <name type="scientific">Yoonia maritima</name>
    <dbReference type="NCBI Taxonomy" id="1435347"/>
    <lineage>
        <taxon>Bacteria</taxon>
        <taxon>Pseudomonadati</taxon>
        <taxon>Pseudomonadota</taxon>
        <taxon>Alphaproteobacteria</taxon>
        <taxon>Rhodobacterales</taxon>
        <taxon>Paracoccaceae</taxon>
        <taxon>Yoonia</taxon>
    </lineage>
</organism>
<gene>
    <name evidence="1" type="ORF">CLV80_10282</name>
</gene>
<name>A0A2T0W2N1_9RHOB</name>
<comment type="caution">
    <text evidence="1">The sequence shown here is derived from an EMBL/GenBank/DDBJ whole genome shotgun (WGS) entry which is preliminary data.</text>
</comment>
<protein>
    <recommendedName>
        <fullName evidence="3">Lipase (Class 3)</fullName>
    </recommendedName>
</protein>
<keyword evidence="2" id="KW-1185">Reference proteome</keyword>
<dbReference type="Proteomes" id="UP000238007">
    <property type="component" value="Unassembled WGS sequence"/>
</dbReference>
<dbReference type="Gene3D" id="3.40.50.1820">
    <property type="entry name" value="alpha/beta hydrolase"/>
    <property type="match status" value="1"/>
</dbReference>
<evidence type="ECO:0000313" key="2">
    <source>
        <dbReference type="Proteomes" id="UP000238007"/>
    </source>
</evidence>
<evidence type="ECO:0000313" key="1">
    <source>
        <dbReference type="EMBL" id="PRY79439.1"/>
    </source>
</evidence>
<dbReference type="SUPFAM" id="SSF53474">
    <property type="entry name" value="alpha/beta-Hydrolases"/>
    <property type="match status" value="1"/>
</dbReference>
<dbReference type="EMBL" id="PVTP01000002">
    <property type="protein sequence ID" value="PRY79439.1"/>
    <property type="molecule type" value="Genomic_DNA"/>
</dbReference>